<dbReference type="PANTHER" id="PTHR30204">
    <property type="entry name" value="REDOX-CYCLING DRUG-SENSING TRANSCRIPTIONAL ACTIVATOR SOXR"/>
    <property type="match status" value="1"/>
</dbReference>
<protein>
    <submittedName>
        <fullName evidence="3">MerR family transcriptional regulator</fullName>
    </submittedName>
</protein>
<dbReference type="AlphaFoldDB" id="A0A923LJP0"/>
<dbReference type="InterPro" id="IPR047057">
    <property type="entry name" value="MerR_fam"/>
</dbReference>
<name>A0A923LJP0_9FIRM</name>
<accession>A0A923LJP0</accession>
<evidence type="ECO:0000256" key="1">
    <source>
        <dbReference type="ARBA" id="ARBA00023125"/>
    </source>
</evidence>
<dbReference type="RefSeq" id="WP_186876676.1">
    <property type="nucleotide sequence ID" value="NZ_JACOPF010000003.1"/>
</dbReference>
<proteinExistence type="predicted"/>
<dbReference type="GO" id="GO:0003700">
    <property type="term" value="F:DNA-binding transcription factor activity"/>
    <property type="evidence" value="ECO:0007669"/>
    <property type="project" value="InterPro"/>
</dbReference>
<dbReference type="PROSITE" id="PS50937">
    <property type="entry name" value="HTH_MERR_2"/>
    <property type="match status" value="1"/>
</dbReference>
<dbReference type="GO" id="GO:0003677">
    <property type="term" value="F:DNA binding"/>
    <property type="evidence" value="ECO:0007669"/>
    <property type="project" value="UniProtKB-KW"/>
</dbReference>
<feature type="domain" description="HTH merR-type" evidence="2">
    <location>
        <begin position="1"/>
        <end position="70"/>
    </location>
</feature>
<dbReference type="Gene3D" id="1.10.1660.10">
    <property type="match status" value="1"/>
</dbReference>
<sequence>MMTVKEISKLTGISVRTLHYYDEIGLLKPTSKSPTGYRLYDDKALETLQQILFFREFDIPLKKIKAVINDPVLDKNQILHMQREMLLSKKAHIEQLLTNIDAILKGENAMNFAIFNKTELEDMYHSMIVNMNQAQKEIFIEKYGSMEAFHKHFIETASSEATQKNFQKITEWYGDKEHALKAAAPPDTSQLLPAYQRRLEAILNKLAVKKNCDVHSFEVKELIGEYDFVFKQLYQMNDVSSLLLETAKLYQTNEEIQKIQDSVYGSGTTEFLGRAIEAFYQKA</sequence>
<dbReference type="Pfam" id="PF07739">
    <property type="entry name" value="TipAS"/>
    <property type="match status" value="1"/>
</dbReference>
<keyword evidence="4" id="KW-1185">Reference proteome</keyword>
<dbReference type="InterPro" id="IPR012925">
    <property type="entry name" value="TipAS_dom"/>
</dbReference>
<dbReference type="Proteomes" id="UP000652477">
    <property type="component" value="Unassembled WGS sequence"/>
</dbReference>
<keyword evidence="1" id="KW-0238">DNA-binding</keyword>
<evidence type="ECO:0000313" key="4">
    <source>
        <dbReference type="Proteomes" id="UP000652477"/>
    </source>
</evidence>
<dbReference type="SUPFAM" id="SSF46955">
    <property type="entry name" value="Putative DNA-binding domain"/>
    <property type="match status" value="1"/>
</dbReference>
<dbReference type="InterPro" id="IPR000551">
    <property type="entry name" value="MerR-type_HTH_dom"/>
</dbReference>
<evidence type="ECO:0000259" key="2">
    <source>
        <dbReference type="PROSITE" id="PS50937"/>
    </source>
</evidence>
<reference evidence="3" key="1">
    <citation type="submission" date="2020-08" db="EMBL/GenBank/DDBJ databases">
        <title>Genome public.</title>
        <authorList>
            <person name="Liu C."/>
            <person name="Sun Q."/>
        </authorList>
    </citation>
    <scope>NUCLEOTIDE SEQUENCE</scope>
    <source>
        <strain evidence="3">NSJ-55</strain>
    </source>
</reference>
<evidence type="ECO:0000313" key="3">
    <source>
        <dbReference type="EMBL" id="MBC5690025.1"/>
    </source>
</evidence>
<dbReference type="SMART" id="SM00422">
    <property type="entry name" value="HTH_MERR"/>
    <property type="match status" value="1"/>
</dbReference>
<dbReference type="Pfam" id="PF13411">
    <property type="entry name" value="MerR_1"/>
    <property type="match status" value="1"/>
</dbReference>
<comment type="caution">
    <text evidence="3">The sequence shown here is derived from an EMBL/GenBank/DDBJ whole genome shotgun (WGS) entry which is preliminary data.</text>
</comment>
<dbReference type="CDD" id="cd01106">
    <property type="entry name" value="HTH_TipAL-Mta"/>
    <property type="match status" value="1"/>
</dbReference>
<organism evidence="3 4">
    <name type="scientific">Mediterraneibacter hominis</name>
    <dbReference type="NCBI Taxonomy" id="2763054"/>
    <lineage>
        <taxon>Bacteria</taxon>
        <taxon>Bacillati</taxon>
        <taxon>Bacillota</taxon>
        <taxon>Clostridia</taxon>
        <taxon>Lachnospirales</taxon>
        <taxon>Lachnospiraceae</taxon>
        <taxon>Mediterraneibacter</taxon>
    </lineage>
</organism>
<dbReference type="InterPro" id="IPR009061">
    <property type="entry name" value="DNA-bd_dom_put_sf"/>
</dbReference>
<gene>
    <name evidence="3" type="ORF">H8S37_13995</name>
</gene>
<dbReference type="EMBL" id="JACOPF010000003">
    <property type="protein sequence ID" value="MBC5690025.1"/>
    <property type="molecule type" value="Genomic_DNA"/>
</dbReference>
<dbReference type="PANTHER" id="PTHR30204:SF90">
    <property type="entry name" value="HTH-TYPE TRANSCRIPTIONAL ACTIVATOR MTA"/>
    <property type="match status" value="1"/>
</dbReference>